<reference evidence="1 2" key="1">
    <citation type="submission" date="2020-07" db="EMBL/GenBank/DDBJ databases">
        <title>Moheibacter lacus sp. nov., a member of the family Flavobacteriaceae isolated from freshwater lake sediment.</title>
        <authorList>
            <person name="Liu Y."/>
        </authorList>
    </citation>
    <scope>NUCLEOTIDE SEQUENCE [LARGE SCALE GENOMIC DNA]</scope>
    <source>
        <strain evidence="1 2">BDHS18</strain>
    </source>
</reference>
<evidence type="ECO:0000313" key="1">
    <source>
        <dbReference type="EMBL" id="MBA5630190.1"/>
    </source>
</evidence>
<organism evidence="1 2">
    <name type="scientific">Moheibacter lacus</name>
    <dbReference type="NCBI Taxonomy" id="2745851"/>
    <lineage>
        <taxon>Bacteria</taxon>
        <taxon>Pseudomonadati</taxon>
        <taxon>Bacteroidota</taxon>
        <taxon>Flavobacteriia</taxon>
        <taxon>Flavobacteriales</taxon>
        <taxon>Weeksellaceae</taxon>
        <taxon>Moheibacter</taxon>
    </lineage>
</organism>
<proteinExistence type="predicted"/>
<name>A0A838ZT79_9FLAO</name>
<protein>
    <recommendedName>
        <fullName evidence="3">Tetratricopeptide repeat protein</fullName>
    </recommendedName>
</protein>
<dbReference type="Proteomes" id="UP000552241">
    <property type="component" value="Unassembled WGS sequence"/>
</dbReference>
<gene>
    <name evidence="1" type="ORF">HU137_10435</name>
</gene>
<evidence type="ECO:0008006" key="3">
    <source>
        <dbReference type="Google" id="ProtNLM"/>
    </source>
</evidence>
<keyword evidence="2" id="KW-1185">Reference proteome</keyword>
<dbReference type="AlphaFoldDB" id="A0A838ZT79"/>
<comment type="caution">
    <text evidence="1">The sequence shown here is derived from an EMBL/GenBank/DDBJ whole genome shotgun (WGS) entry which is preliminary data.</text>
</comment>
<sequence>MYRIVFIISLTIVGLFAQAQSKYETEMTKAFASWGEAKTPDDMEKVAQHFDRIAKVEKENWLPAYYAMFVRSINAFSMEKDAAIKQVDQLEGLYAGMEEMKDVDKSELLTLRGLYRTVKVAKAPDTYAMSLSGAIIKDYDDALKINPKNARALYLMAQYNMGGAEFWGTDPKEYCPAIEKAKNLLVAESDETFNPHWGEEQVDEILNTTCKK</sequence>
<evidence type="ECO:0000313" key="2">
    <source>
        <dbReference type="Proteomes" id="UP000552241"/>
    </source>
</evidence>
<accession>A0A838ZT79</accession>
<dbReference type="EMBL" id="JACDZE010000003">
    <property type="protein sequence ID" value="MBA5630190.1"/>
    <property type="molecule type" value="Genomic_DNA"/>
</dbReference>
<dbReference type="RefSeq" id="WP_182043792.1">
    <property type="nucleotide sequence ID" value="NZ_JACDZE010000003.1"/>
</dbReference>